<sequence length="86" mass="9375">MNKRLPLARMSDVTTPPPHLCEHNNEVSEIVRSLVELWPGGNPEGDVSAGRTHPSYCLALRDIAERLGLLDELRAALPAHQGVTLA</sequence>
<comment type="caution">
    <text evidence="2">The sequence shown here is derived from an EMBL/GenBank/DDBJ whole genome shotgun (WGS) entry which is preliminary data.</text>
</comment>
<dbReference type="EMBL" id="VEWN01000013">
    <property type="protein sequence ID" value="KAA1053768.1"/>
    <property type="molecule type" value="Genomic_DNA"/>
</dbReference>
<protein>
    <submittedName>
        <fullName evidence="2">Uncharacterized protein</fullName>
    </submittedName>
</protein>
<proteinExistence type="predicted"/>
<gene>
    <name evidence="2" type="ORF">FH063_002350</name>
</gene>
<dbReference type="Proteomes" id="UP000325333">
    <property type="component" value="Unassembled WGS sequence"/>
</dbReference>
<evidence type="ECO:0000313" key="3">
    <source>
        <dbReference type="Proteomes" id="UP000325333"/>
    </source>
</evidence>
<name>A0A5B0KQR3_9PROT</name>
<dbReference type="AlphaFoldDB" id="A0A5B0KQR3"/>
<accession>A0A5B0KQR3</accession>
<reference evidence="2 3" key="1">
    <citation type="submission" date="2019-07" db="EMBL/GenBank/DDBJ databases">
        <title>Genome sequencing of the stress-tolerant strain Azospirillum brasilense Az19.</title>
        <authorList>
            <person name="Maroniche G.A."/>
            <person name="Garcia J.E."/>
            <person name="Pagnussat L."/>
            <person name="Amenta M."/>
            <person name="Creus C.M."/>
        </authorList>
    </citation>
    <scope>NUCLEOTIDE SEQUENCE [LARGE SCALE GENOMIC DNA]</scope>
    <source>
        <strain evidence="2 3">Az19</strain>
    </source>
</reference>
<organism evidence="2 3">
    <name type="scientific">Azospirillum argentinense</name>
    <dbReference type="NCBI Taxonomy" id="2970906"/>
    <lineage>
        <taxon>Bacteria</taxon>
        <taxon>Pseudomonadati</taxon>
        <taxon>Pseudomonadota</taxon>
        <taxon>Alphaproteobacteria</taxon>
        <taxon>Rhodospirillales</taxon>
        <taxon>Azospirillaceae</taxon>
        <taxon>Azospirillum</taxon>
    </lineage>
</organism>
<feature type="region of interest" description="Disordered" evidence="1">
    <location>
        <begin position="1"/>
        <end position="22"/>
    </location>
</feature>
<dbReference type="RefSeq" id="WP_149650896.1">
    <property type="nucleotide sequence ID" value="NZ_VEWN01000013.1"/>
</dbReference>
<evidence type="ECO:0000256" key="1">
    <source>
        <dbReference type="SAM" id="MobiDB-lite"/>
    </source>
</evidence>
<evidence type="ECO:0000313" key="2">
    <source>
        <dbReference type="EMBL" id="KAA1053768.1"/>
    </source>
</evidence>